<evidence type="ECO:0000256" key="1">
    <source>
        <dbReference type="SAM" id="SignalP"/>
    </source>
</evidence>
<dbReference type="Proteomes" id="UP000654922">
    <property type="component" value="Unassembled WGS sequence"/>
</dbReference>
<dbReference type="EMBL" id="JACBAE010001291">
    <property type="protein sequence ID" value="KAF7167148.1"/>
    <property type="molecule type" value="Genomic_DNA"/>
</dbReference>
<evidence type="ECO:0000313" key="3">
    <source>
        <dbReference type="Proteomes" id="UP000654922"/>
    </source>
</evidence>
<name>A0A8H6Q6U1_9EURO</name>
<dbReference type="OrthoDB" id="4821076at2759"/>
<gene>
    <name evidence="2" type="ORF">CNMCM5623_000555</name>
</gene>
<evidence type="ECO:0000313" key="2">
    <source>
        <dbReference type="EMBL" id="KAF7167148.1"/>
    </source>
</evidence>
<comment type="caution">
    <text evidence="2">The sequence shown here is derived from an EMBL/GenBank/DDBJ whole genome shotgun (WGS) entry which is preliminary data.</text>
</comment>
<proteinExistence type="predicted"/>
<dbReference type="AlphaFoldDB" id="A0A8H6Q6U1"/>
<reference evidence="2" key="1">
    <citation type="submission" date="2020-06" db="EMBL/GenBank/DDBJ databases">
        <title>Draft genome sequences of strains closely related to Aspergillus parafelis and Aspergillus hiratsukae.</title>
        <authorList>
            <person name="Dos Santos R.A.C."/>
            <person name="Rivero-Menendez O."/>
            <person name="Steenwyk J.L."/>
            <person name="Mead M.E."/>
            <person name="Goldman G.H."/>
            <person name="Alastruey-Izquierdo A."/>
            <person name="Rokas A."/>
        </authorList>
    </citation>
    <scope>NUCLEOTIDE SEQUENCE</scope>
    <source>
        <strain evidence="2">CNM-CM5623</strain>
    </source>
</reference>
<feature type="chain" id="PRO_5034601535" evidence="1">
    <location>
        <begin position="22"/>
        <end position="166"/>
    </location>
</feature>
<feature type="signal peptide" evidence="1">
    <location>
        <begin position="1"/>
        <end position="21"/>
    </location>
</feature>
<accession>A0A8H6Q6U1</accession>
<keyword evidence="1" id="KW-0732">Signal</keyword>
<sequence>MRFECILAATLGALQLSQVVATPAPVTSDPVSLSARDTEARAPAVDTPAVQIDKPELLDLTEVESAPASHLAKRAILGRLKLTPDDNNRYRITVNGITVFLHIFYDLAREYTVFYWTSDQTPAPGAVSFGLEDPATGQSIPIRYWDNGSRWKWGGTKIYDIINVLV</sequence>
<protein>
    <submittedName>
        <fullName evidence="2">Uncharacterized protein</fullName>
    </submittedName>
</protein>
<organism evidence="2 3">
    <name type="scientific">Aspergillus felis</name>
    <dbReference type="NCBI Taxonomy" id="1287682"/>
    <lineage>
        <taxon>Eukaryota</taxon>
        <taxon>Fungi</taxon>
        <taxon>Dikarya</taxon>
        <taxon>Ascomycota</taxon>
        <taxon>Pezizomycotina</taxon>
        <taxon>Eurotiomycetes</taxon>
        <taxon>Eurotiomycetidae</taxon>
        <taxon>Eurotiales</taxon>
        <taxon>Aspergillaceae</taxon>
        <taxon>Aspergillus</taxon>
        <taxon>Aspergillus subgen. Fumigati</taxon>
    </lineage>
</organism>